<dbReference type="PANTHER" id="PTHR43320:SF2">
    <property type="entry name" value="2-DEHYDRO-3-DEOXYGLUCONOKINASE_2-DEHYDRO-3-DEOXYGALACTONOKINASE"/>
    <property type="match status" value="1"/>
</dbReference>
<evidence type="ECO:0000313" key="6">
    <source>
        <dbReference type="Proteomes" id="UP000824002"/>
    </source>
</evidence>
<dbReference type="AlphaFoldDB" id="A0A9D1K170"/>
<comment type="similarity">
    <text evidence="1">Belongs to the carbohydrate kinase PfkB family.</text>
</comment>
<dbReference type="InterPro" id="IPR029056">
    <property type="entry name" value="Ribokinase-like"/>
</dbReference>
<proteinExistence type="inferred from homology"/>
<dbReference type="SUPFAM" id="SSF53613">
    <property type="entry name" value="Ribokinase-like"/>
    <property type="match status" value="1"/>
</dbReference>
<evidence type="ECO:0000256" key="2">
    <source>
        <dbReference type="ARBA" id="ARBA00022679"/>
    </source>
</evidence>
<comment type="caution">
    <text evidence="5">The sequence shown here is derived from an EMBL/GenBank/DDBJ whole genome shotgun (WGS) entry which is preliminary data.</text>
</comment>
<organism evidence="5 6">
    <name type="scientific">Candidatus Merdivicinus excrementipullorum</name>
    <dbReference type="NCBI Taxonomy" id="2840867"/>
    <lineage>
        <taxon>Bacteria</taxon>
        <taxon>Bacillati</taxon>
        <taxon>Bacillota</taxon>
        <taxon>Clostridia</taxon>
        <taxon>Eubacteriales</taxon>
        <taxon>Oscillospiraceae</taxon>
        <taxon>Oscillospiraceae incertae sedis</taxon>
        <taxon>Candidatus Merdivicinus</taxon>
    </lineage>
</organism>
<evidence type="ECO:0000256" key="1">
    <source>
        <dbReference type="ARBA" id="ARBA00010688"/>
    </source>
</evidence>
<gene>
    <name evidence="5" type="ORF">IAB51_08295</name>
</gene>
<dbReference type="Pfam" id="PF00294">
    <property type="entry name" value="PfkB"/>
    <property type="match status" value="1"/>
</dbReference>
<evidence type="ECO:0000313" key="5">
    <source>
        <dbReference type="EMBL" id="HIS76793.1"/>
    </source>
</evidence>
<dbReference type="InterPro" id="IPR011611">
    <property type="entry name" value="PfkB_dom"/>
</dbReference>
<dbReference type="GO" id="GO:0016301">
    <property type="term" value="F:kinase activity"/>
    <property type="evidence" value="ECO:0007669"/>
    <property type="project" value="UniProtKB-KW"/>
</dbReference>
<dbReference type="Proteomes" id="UP000824002">
    <property type="component" value="Unassembled WGS sequence"/>
</dbReference>
<protein>
    <submittedName>
        <fullName evidence="5">Sugar kinase</fullName>
    </submittedName>
</protein>
<reference evidence="5" key="2">
    <citation type="journal article" date="2021" name="PeerJ">
        <title>Extensive microbial diversity within the chicken gut microbiome revealed by metagenomics and culture.</title>
        <authorList>
            <person name="Gilroy R."/>
            <person name="Ravi A."/>
            <person name="Getino M."/>
            <person name="Pursley I."/>
            <person name="Horton D.L."/>
            <person name="Alikhan N.F."/>
            <person name="Baker D."/>
            <person name="Gharbi K."/>
            <person name="Hall N."/>
            <person name="Watson M."/>
            <person name="Adriaenssens E.M."/>
            <person name="Foster-Nyarko E."/>
            <person name="Jarju S."/>
            <person name="Secka A."/>
            <person name="Antonio M."/>
            <person name="Oren A."/>
            <person name="Chaudhuri R.R."/>
            <person name="La Ragione R."/>
            <person name="Hildebrand F."/>
            <person name="Pallen M.J."/>
        </authorList>
    </citation>
    <scope>NUCLEOTIDE SEQUENCE</scope>
    <source>
        <strain evidence="5">CHK199-13235</strain>
    </source>
</reference>
<accession>A0A9D1K170</accession>
<reference evidence="5" key="1">
    <citation type="submission" date="2020-10" db="EMBL/GenBank/DDBJ databases">
        <authorList>
            <person name="Gilroy R."/>
        </authorList>
    </citation>
    <scope>NUCLEOTIDE SEQUENCE</scope>
    <source>
        <strain evidence="5">CHK199-13235</strain>
    </source>
</reference>
<feature type="domain" description="Carbohydrate kinase PfkB" evidence="4">
    <location>
        <begin position="6"/>
        <end position="313"/>
    </location>
</feature>
<dbReference type="InterPro" id="IPR052700">
    <property type="entry name" value="Carb_kinase_PfkB-like"/>
</dbReference>
<evidence type="ECO:0000256" key="3">
    <source>
        <dbReference type="ARBA" id="ARBA00022777"/>
    </source>
</evidence>
<evidence type="ECO:0000259" key="4">
    <source>
        <dbReference type="Pfam" id="PF00294"/>
    </source>
</evidence>
<name>A0A9D1K170_9FIRM</name>
<sequence length="341" mass="36823">MMKPTVTFGEIMLRLEPEGYNRFVQADKFGAVYGGGEANVAVSLANYGLPAEFVTKLPAHEIGQCAVNALRRYGVGTEKIIRGGERIGIYFIEKGASQRASKVIYDRAYSAVSLAKAEEFDWEAILAGAGWFHFSGITPAVSDELAKACLEGVKTARKLGVTVSCDLNYRGKMWSLDKAKEVMGGLMPYTDVLIANEEHIKSILDIDVSVYAVEDSNLCREGCAAMARMLHEKYGFQAAAITQRRSLSASDNKFKAAFWQNGETAFSPQHTMHIVDRVGSGDAFTAGILYGMQTGLSAQETVDFAAAACCLKHSVEGDFNLMSADEVFALAGGEGSGSVQR</sequence>
<keyword evidence="3 5" id="KW-0418">Kinase</keyword>
<dbReference type="EMBL" id="DVJP01000054">
    <property type="protein sequence ID" value="HIS76793.1"/>
    <property type="molecule type" value="Genomic_DNA"/>
</dbReference>
<dbReference type="CDD" id="cd01166">
    <property type="entry name" value="KdgK"/>
    <property type="match status" value="1"/>
</dbReference>
<keyword evidence="2" id="KW-0808">Transferase</keyword>
<dbReference type="Gene3D" id="3.40.1190.20">
    <property type="match status" value="1"/>
</dbReference>
<dbReference type="PANTHER" id="PTHR43320">
    <property type="entry name" value="SUGAR KINASE"/>
    <property type="match status" value="1"/>
</dbReference>